<feature type="coiled-coil region" evidence="2">
    <location>
        <begin position="525"/>
        <end position="574"/>
    </location>
</feature>
<dbReference type="AlphaFoldDB" id="A0A2W5K371"/>
<dbReference type="InterPro" id="IPR003423">
    <property type="entry name" value="OMP_efflux"/>
</dbReference>
<evidence type="ECO:0008006" key="6">
    <source>
        <dbReference type="Google" id="ProtNLM"/>
    </source>
</evidence>
<dbReference type="PANTHER" id="PTHR30203:SF24">
    <property type="entry name" value="BLR4935 PROTEIN"/>
    <property type="match status" value="1"/>
</dbReference>
<name>A0A2W5K371_9GAMM</name>
<dbReference type="Pfam" id="PF02321">
    <property type="entry name" value="OEP"/>
    <property type="match status" value="1"/>
</dbReference>
<evidence type="ECO:0000313" key="5">
    <source>
        <dbReference type="Proteomes" id="UP000249046"/>
    </source>
</evidence>
<evidence type="ECO:0000313" key="4">
    <source>
        <dbReference type="EMBL" id="PZQ09545.1"/>
    </source>
</evidence>
<feature type="region of interest" description="Disordered" evidence="3">
    <location>
        <begin position="1"/>
        <end position="115"/>
    </location>
</feature>
<organism evidence="4 5">
    <name type="scientific">Rhodanobacter denitrificans</name>
    <dbReference type="NCBI Taxonomy" id="666685"/>
    <lineage>
        <taxon>Bacteria</taxon>
        <taxon>Pseudomonadati</taxon>
        <taxon>Pseudomonadota</taxon>
        <taxon>Gammaproteobacteria</taxon>
        <taxon>Lysobacterales</taxon>
        <taxon>Rhodanobacteraceae</taxon>
        <taxon>Rhodanobacter</taxon>
    </lineage>
</organism>
<dbReference type="Proteomes" id="UP000249046">
    <property type="component" value="Unassembled WGS sequence"/>
</dbReference>
<dbReference type="EMBL" id="QFPO01000027">
    <property type="protein sequence ID" value="PZQ09545.1"/>
    <property type="molecule type" value="Genomic_DNA"/>
</dbReference>
<dbReference type="PANTHER" id="PTHR30203">
    <property type="entry name" value="OUTER MEMBRANE CATION EFFLUX PROTEIN"/>
    <property type="match status" value="1"/>
</dbReference>
<feature type="compositionally biased region" description="Basic and acidic residues" evidence="3">
    <location>
        <begin position="39"/>
        <end position="54"/>
    </location>
</feature>
<proteinExistence type="inferred from homology"/>
<evidence type="ECO:0000256" key="2">
    <source>
        <dbReference type="SAM" id="Coils"/>
    </source>
</evidence>
<gene>
    <name evidence="4" type="ORF">DI564_17615</name>
</gene>
<protein>
    <recommendedName>
        <fullName evidence="6">TolC family protein</fullName>
    </recommendedName>
</protein>
<accession>A0A2W5K371</accession>
<keyword evidence="2" id="KW-0175">Coiled coil</keyword>
<comment type="caution">
    <text evidence="4">The sequence shown here is derived from an EMBL/GenBank/DDBJ whole genome shotgun (WGS) entry which is preliminary data.</text>
</comment>
<comment type="similarity">
    <text evidence="1">Belongs to the outer membrane factor (OMF) (TC 1.B.17) family.</text>
</comment>
<dbReference type="SUPFAM" id="SSF56954">
    <property type="entry name" value="Outer membrane efflux proteins (OEP)"/>
    <property type="match status" value="1"/>
</dbReference>
<evidence type="ECO:0000256" key="3">
    <source>
        <dbReference type="SAM" id="MobiDB-lite"/>
    </source>
</evidence>
<dbReference type="GO" id="GO:0015562">
    <property type="term" value="F:efflux transmembrane transporter activity"/>
    <property type="evidence" value="ECO:0007669"/>
    <property type="project" value="InterPro"/>
</dbReference>
<dbReference type="InterPro" id="IPR010131">
    <property type="entry name" value="MdtP/NodT-like"/>
</dbReference>
<sequence length="607" mass="64288">MPGRIGSQRARSIRSNRGGPGPSASPHRRLIGAVPFESSRARAQHDPSERRAPQRAEAAIPPPGVGTPGGEEAERGSRRRSRDRAWTFRSAQGKLPEHGSRRASDDRIGETMISSTNGEGDRVNLAVRIGRLRACSLLLRSIRASRPETAAAAFLAALAGGCAHYAPAPLPPAETLAAFEARAPDDAAVRERIAALFPALAADWPPPRWDRGSVLALAIATDPSLGVARAEYAAALGRRAVAGLASDPGLSLQTEYARREQQPWLYGLGLDWVLPSPERRRLDRAIAEAEVQAAQAGLLAQIWQLRQRVATAVSTLEAGRRRASQLERLAGLQQQRAEQMDRRVAAGEDAAADALPAREAALHAAAAHADAVIALAAAQAAFAEALGLPAAAAGGLSVDWPDWGRPPPLAPDLFAARREQALLARADLAALIAAYDAAERRLQRAIARQYPQWVLSPGYEWDHGIVKLPLALGLQLPLFDRNRGEIAEATGAREVAGARLIALQAEIHARIDAARAAEALTADASAAAERRAAAAAERQRRAERALTLGAIDRSEALAAEIEAAEATLAVLDRHGAWQAARLALEDALHAPLSGPETTLALPAGASR</sequence>
<reference evidence="4 5" key="1">
    <citation type="submission" date="2017-08" db="EMBL/GenBank/DDBJ databases">
        <title>Infants hospitalized years apart are colonized by the same room-sourced microbial strains.</title>
        <authorList>
            <person name="Brooks B."/>
            <person name="Olm M.R."/>
            <person name="Firek B.A."/>
            <person name="Baker R."/>
            <person name="Thomas B.C."/>
            <person name="Morowitz M.J."/>
            <person name="Banfield J.F."/>
        </authorList>
    </citation>
    <scope>NUCLEOTIDE SEQUENCE [LARGE SCALE GENOMIC DNA]</scope>
    <source>
        <strain evidence="4">S2_005_003_R2_42</strain>
    </source>
</reference>
<dbReference type="Gene3D" id="1.20.1600.10">
    <property type="entry name" value="Outer membrane efflux proteins (OEP)"/>
    <property type="match status" value="1"/>
</dbReference>
<feature type="compositionally biased region" description="Basic and acidic residues" evidence="3">
    <location>
        <begin position="95"/>
        <end position="109"/>
    </location>
</feature>
<evidence type="ECO:0000256" key="1">
    <source>
        <dbReference type="ARBA" id="ARBA00007613"/>
    </source>
</evidence>